<dbReference type="SUPFAM" id="SSF52540">
    <property type="entry name" value="P-loop containing nucleoside triphosphate hydrolases"/>
    <property type="match status" value="1"/>
</dbReference>
<keyword evidence="1" id="KW-0547">Nucleotide-binding</keyword>
<evidence type="ECO:0000259" key="3">
    <source>
        <dbReference type="SMART" id="SM00382"/>
    </source>
</evidence>
<dbReference type="Gene3D" id="3.40.50.300">
    <property type="entry name" value="P-loop containing nucleotide triphosphate hydrolases"/>
    <property type="match status" value="1"/>
</dbReference>
<organism evidence="4 5">
    <name type="scientific">Lysobacter hankyongensis</name>
    <dbReference type="NCBI Taxonomy" id="1176535"/>
    <lineage>
        <taxon>Bacteria</taxon>
        <taxon>Pseudomonadati</taxon>
        <taxon>Pseudomonadota</taxon>
        <taxon>Gammaproteobacteria</taxon>
        <taxon>Lysobacterales</taxon>
        <taxon>Lysobacteraceae</taxon>
        <taxon>Lysobacter</taxon>
    </lineage>
</organism>
<evidence type="ECO:0000313" key="5">
    <source>
        <dbReference type="Proteomes" id="UP001499959"/>
    </source>
</evidence>
<dbReference type="EMBL" id="BAABJE010000002">
    <property type="protein sequence ID" value="GAA4786571.1"/>
    <property type="molecule type" value="Genomic_DNA"/>
</dbReference>
<dbReference type="CDD" id="cd19481">
    <property type="entry name" value="RecA-like_protease"/>
    <property type="match status" value="1"/>
</dbReference>
<dbReference type="InterPro" id="IPR003593">
    <property type="entry name" value="AAA+_ATPase"/>
</dbReference>
<evidence type="ECO:0000313" key="4">
    <source>
        <dbReference type="EMBL" id="GAA4786571.1"/>
    </source>
</evidence>
<dbReference type="RefSeq" id="WP_345302135.1">
    <property type="nucleotide sequence ID" value="NZ_BAABJE010000002.1"/>
</dbReference>
<protein>
    <submittedName>
        <fullName evidence="4">ATP-binding protein</fullName>
    </submittedName>
</protein>
<proteinExistence type="predicted"/>
<name>A0ABP9AVL3_9GAMM</name>
<keyword evidence="5" id="KW-1185">Reference proteome</keyword>
<dbReference type="Proteomes" id="UP001499959">
    <property type="component" value="Unassembled WGS sequence"/>
</dbReference>
<dbReference type="Pfam" id="PF00004">
    <property type="entry name" value="AAA"/>
    <property type="match status" value="1"/>
</dbReference>
<dbReference type="InterPro" id="IPR027417">
    <property type="entry name" value="P-loop_NTPase"/>
</dbReference>
<dbReference type="SMART" id="SM00382">
    <property type="entry name" value="AAA"/>
    <property type="match status" value="1"/>
</dbReference>
<dbReference type="InterPro" id="IPR003959">
    <property type="entry name" value="ATPase_AAA_core"/>
</dbReference>
<feature type="domain" description="AAA+ ATPase" evidence="3">
    <location>
        <begin position="347"/>
        <end position="483"/>
    </location>
</feature>
<dbReference type="PANTHER" id="PTHR23077">
    <property type="entry name" value="AAA-FAMILY ATPASE"/>
    <property type="match status" value="1"/>
</dbReference>
<keyword evidence="2 4" id="KW-0067">ATP-binding</keyword>
<sequence length="607" mass="65633">MTTLNGVTSTSGALPPWADELKRRYLAGEAGVFLVHGNVHDGVPHEGRLQPFVDYVHDVVLAAKPQRFELALRHAGLKRRGETTKPIEHGESLLEDMAKLELRMRTGDGIALVLPHAGDLVPNAETTFLSTDERGLLEILHDWSLSGLLLQRNHIVVLLCASLSELHPSLNTNPRICAIEVPLPDEAARAQLVAQSAPHMPAAQQALVAKHTAGLRLLEIDSIVAERPAAGLPEEERKALALQLLGDAADAQQRAEMYAGVTAGKTREEIAFMILGHAAPKPDDDPLDAMLAIIGERKREIIQRSCGDLIEFLDPSYGLDAVGGYEQIKTELMKIAATIKTGERRLAPMGLLAVGPMGVGKTFVIKAFLKEAGLPGVVLKNFRSKWVGSTESNLERVLKIIRAMSPIALVIDEGDRSFGNGEGGETDGGTSSRVIARIKDFMSDTDNRGHVLTILMTNRPDKLDVDIKRPGRLDRKIPFFYADTGADRLRIVRAILSRNGAALPDEAAAALADALDGLDGYSNADLEAIALLALDLAREAGGALGAAELQQAIADFIPPQHTDTIQLMELLAVQESSRRSLLPERFAKLAPAEVSELIAELKRRVRA</sequence>
<evidence type="ECO:0000256" key="2">
    <source>
        <dbReference type="ARBA" id="ARBA00022840"/>
    </source>
</evidence>
<gene>
    <name evidence="4" type="ORF">GCM10023307_09290</name>
</gene>
<comment type="caution">
    <text evidence="4">The sequence shown here is derived from an EMBL/GenBank/DDBJ whole genome shotgun (WGS) entry which is preliminary data.</text>
</comment>
<dbReference type="GO" id="GO:0005524">
    <property type="term" value="F:ATP binding"/>
    <property type="evidence" value="ECO:0007669"/>
    <property type="project" value="UniProtKB-KW"/>
</dbReference>
<dbReference type="PANTHER" id="PTHR23077:SF171">
    <property type="entry name" value="NUCLEAR VALOSIN-CONTAINING PROTEIN-LIKE"/>
    <property type="match status" value="1"/>
</dbReference>
<dbReference type="InterPro" id="IPR050168">
    <property type="entry name" value="AAA_ATPase_domain"/>
</dbReference>
<accession>A0ABP9AVL3</accession>
<reference evidence="5" key="1">
    <citation type="journal article" date="2019" name="Int. J. Syst. Evol. Microbiol.">
        <title>The Global Catalogue of Microorganisms (GCM) 10K type strain sequencing project: providing services to taxonomists for standard genome sequencing and annotation.</title>
        <authorList>
            <consortium name="The Broad Institute Genomics Platform"/>
            <consortium name="The Broad Institute Genome Sequencing Center for Infectious Disease"/>
            <person name="Wu L."/>
            <person name="Ma J."/>
        </authorList>
    </citation>
    <scope>NUCLEOTIDE SEQUENCE [LARGE SCALE GENOMIC DNA]</scope>
    <source>
        <strain evidence="5">JCM 18204</strain>
    </source>
</reference>
<evidence type="ECO:0000256" key="1">
    <source>
        <dbReference type="ARBA" id="ARBA00022741"/>
    </source>
</evidence>